<dbReference type="GO" id="GO:0046872">
    <property type="term" value="F:metal ion binding"/>
    <property type="evidence" value="ECO:0007669"/>
    <property type="project" value="UniProtKB-KW"/>
</dbReference>
<evidence type="ECO:0000256" key="10">
    <source>
        <dbReference type="SAM" id="Coils"/>
    </source>
</evidence>
<evidence type="ECO:0000256" key="2">
    <source>
        <dbReference type="ARBA" id="ARBA00022553"/>
    </source>
</evidence>
<dbReference type="InterPro" id="IPR017850">
    <property type="entry name" value="Alkaline_phosphatase_core_sf"/>
</dbReference>
<dbReference type="EMBL" id="JAHLFJ010000038">
    <property type="protein sequence ID" value="MBU3855683.1"/>
    <property type="molecule type" value="Genomic_DNA"/>
</dbReference>
<feature type="binding site" evidence="8">
    <location>
        <position position="260"/>
    </location>
    <ligand>
        <name>Zn(2+)</name>
        <dbReference type="ChEBI" id="CHEBI:29105"/>
        <label>2</label>
    </ligand>
</feature>
<reference evidence="11" key="2">
    <citation type="submission" date="2021-04" db="EMBL/GenBank/DDBJ databases">
        <authorList>
            <person name="Gilroy R."/>
        </authorList>
    </citation>
    <scope>NUCLEOTIDE SEQUENCE</scope>
    <source>
        <strain evidence="11">8470</strain>
    </source>
</reference>
<dbReference type="PROSITE" id="PS00123">
    <property type="entry name" value="ALKALINE_PHOSPHATASE"/>
    <property type="match status" value="1"/>
</dbReference>
<dbReference type="Gene3D" id="1.10.60.40">
    <property type="match status" value="1"/>
</dbReference>
<comment type="similarity">
    <text evidence="1 9">Belongs to the alkaline phosphatase family.</text>
</comment>
<feature type="binding site" evidence="8">
    <location>
        <position position="131"/>
    </location>
    <ligand>
        <name>Mg(2+)</name>
        <dbReference type="ChEBI" id="CHEBI:18420"/>
    </ligand>
</feature>
<evidence type="ECO:0000256" key="9">
    <source>
        <dbReference type="RuleBase" id="RU003946"/>
    </source>
</evidence>
<keyword evidence="10" id="KW-0175">Coiled coil</keyword>
<dbReference type="CDD" id="cd16012">
    <property type="entry name" value="ALP"/>
    <property type="match status" value="1"/>
</dbReference>
<dbReference type="InterPro" id="IPR018299">
    <property type="entry name" value="Alkaline_phosphatase_AS"/>
</dbReference>
<accession>A0A948TLN5</accession>
<dbReference type="GO" id="GO:0004035">
    <property type="term" value="F:alkaline phosphatase activity"/>
    <property type="evidence" value="ECO:0007669"/>
    <property type="project" value="TreeGrafter"/>
</dbReference>
<proteinExistence type="inferred from homology"/>
<dbReference type="SUPFAM" id="SSF53649">
    <property type="entry name" value="Alkaline phosphatase-like"/>
    <property type="match status" value="1"/>
</dbReference>
<evidence type="ECO:0000256" key="7">
    <source>
        <dbReference type="PIRSR" id="PIRSR601952-1"/>
    </source>
</evidence>
<feature type="binding site" evidence="8">
    <location>
        <position position="31"/>
    </location>
    <ligand>
        <name>Mg(2+)</name>
        <dbReference type="ChEBI" id="CHEBI:18420"/>
    </ligand>
</feature>
<dbReference type="AlphaFoldDB" id="A0A948TLN5"/>
<sequence length="459" mass="50016">MKRIFYVFLFLLAGVCTYAQQAKYVFFFIGDGMGVNQVNTTEMYLAAGQGCIGVEKLMFGSFPVAGIATSFSASNPITDSAAGGTALATGSKTYNGAIGVDAGKRSLRSIATRAKASGKKVAVLTTVGINHATPAAFYGHQPDRGMYDELAKELPASNFDFFAGAGILRSGDKAVSLEPVIEEGGYAIAHGMDEYAAKSVQSDKILLLQESGDDVNSLPYAIDRKNGDMTLAQMTEAAVGFLMKEKNKGFFLMAEGGKIDWACHNNDLATVVKEVIDFDNAVKVAYEFYKKYPKETLIVISADHETGGLGMGISGYTLNLKALENQKVSQEELSRRITDLRRNKDVSWEQVKALLSETMGFWTELPLNWSQERALRDEYEKSFVQHKVEFTETLYARSESLAAVARKVMSQIARLGWTTGSHTAEYVPVYAVGAGSEKFMGKMDNTDIPKRIAEAGGYK</sequence>
<dbReference type="PANTHER" id="PTHR11596">
    <property type="entry name" value="ALKALINE PHOSPHATASE"/>
    <property type="match status" value="1"/>
</dbReference>
<keyword evidence="5 8" id="KW-0862">Zinc</keyword>
<dbReference type="PRINTS" id="PR00113">
    <property type="entry name" value="ALKPHPHTASE"/>
</dbReference>
<feature type="active site" description="Phosphoserine intermediate" evidence="7">
    <location>
        <position position="80"/>
    </location>
</feature>
<feature type="binding site" evidence="8">
    <location>
        <position position="422"/>
    </location>
    <ligand>
        <name>Zn(2+)</name>
        <dbReference type="ChEBI" id="CHEBI:29105"/>
        <label>2</label>
    </ligand>
</feature>
<keyword evidence="6 8" id="KW-0460">Magnesium</keyword>
<feature type="binding site" evidence="8">
    <location>
        <position position="255"/>
    </location>
    <ligand>
        <name>Mg(2+)</name>
        <dbReference type="ChEBI" id="CHEBI:18420"/>
    </ligand>
</feature>
<keyword evidence="4" id="KW-0378">Hydrolase</keyword>
<evidence type="ECO:0000256" key="1">
    <source>
        <dbReference type="ARBA" id="ARBA00005984"/>
    </source>
</evidence>
<reference evidence="11" key="1">
    <citation type="journal article" date="2021" name="PeerJ">
        <title>Extensive microbial diversity within the chicken gut microbiome revealed by metagenomics and culture.</title>
        <authorList>
            <person name="Gilroy R."/>
            <person name="Ravi A."/>
            <person name="Getino M."/>
            <person name="Pursley I."/>
            <person name="Horton D.L."/>
            <person name="Alikhan N.F."/>
            <person name="Baker D."/>
            <person name="Gharbi K."/>
            <person name="Hall N."/>
            <person name="Watson M."/>
            <person name="Adriaenssens E.M."/>
            <person name="Foster-Nyarko E."/>
            <person name="Jarju S."/>
            <person name="Secka A."/>
            <person name="Antonio M."/>
            <person name="Oren A."/>
            <person name="Chaudhuri R.R."/>
            <person name="La Ragione R."/>
            <person name="Hildebrand F."/>
            <person name="Pallen M.J."/>
        </authorList>
    </citation>
    <scope>NUCLEOTIDE SEQUENCE</scope>
    <source>
        <strain evidence="11">8470</strain>
    </source>
</reference>
<feature type="binding site" evidence="8">
    <location>
        <position position="304"/>
    </location>
    <ligand>
        <name>Zn(2+)</name>
        <dbReference type="ChEBI" id="CHEBI:29105"/>
        <label>2</label>
    </ligand>
</feature>
<dbReference type="Pfam" id="PF00245">
    <property type="entry name" value="Alk_phosphatase"/>
    <property type="match status" value="2"/>
</dbReference>
<keyword evidence="2" id="KW-0597">Phosphoprotein</keyword>
<evidence type="ECO:0000256" key="6">
    <source>
        <dbReference type="ARBA" id="ARBA00022842"/>
    </source>
</evidence>
<evidence type="ECO:0000313" key="11">
    <source>
        <dbReference type="EMBL" id="MBU3855683.1"/>
    </source>
</evidence>
<evidence type="ECO:0000256" key="3">
    <source>
        <dbReference type="ARBA" id="ARBA00022723"/>
    </source>
</evidence>
<dbReference type="PANTHER" id="PTHR11596:SF5">
    <property type="entry name" value="ALKALINE PHOSPHATASE"/>
    <property type="match status" value="1"/>
</dbReference>
<evidence type="ECO:0000256" key="4">
    <source>
        <dbReference type="ARBA" id="ARBA00022801"/>
    </source>
</evidence>
<evidence type="ECO:0000256" key="8">
    <source>
        <dbReference type="PIRSR" id="PIRSR601952-2"/>
    </source>
</evidence>
<organism evidence="11 12">
    <name type="scientific">Candidatus Phocaeicola excrementipullorum</name>
    <dbReference type="NCBI Taxonomy" id="2838731"/>
    <lineage>
        <taxon>Bacteria</taxon>
        <taxon>Pseudomonadati</taxon>
        <taxon>Bacteroidota</taxon>
        <taxon>Bacteroidia</taxon>
        <taxon>Bacteroidales</taxon>
        <taxon>Bacteroidaceae</taxon>
        <taxon>Phocaeicola</taxon>
    </lineage>
</organism>
<feature type="binding site" evidence="8">
    <location>
        <position position="303"/>
    </location>
    <ligand>
        <name>Zn(2+)</name>
        <dbReference type="ChEBI" id="CHEBI:29105"/>
        <label>2</label>
    </ligand>
</feature>
<evidence type="ECO:0000313" key="12">
    <source>
        <dbReference type="Proteomes" id="UP000784286"/>
    </source>
</evidence>
<evidence type="ECO:0000256" key="5">
    <source>
        <dbReference type="ARBA" id="ARBA00022833"/>
    </source>
</evidence>
<feature type="coiled-coil region" evidence="10">
    <location>
        <begin position="313"/>
        <end position="343"/>
    </location>
</feature>
<feature type="binding site" evidence="8">
    <location>
        <position position="133"/>
    </location>
    <ligand>
        <name>Mg(2+)</name>
        <dbReference type="ChEBI" id="CHEBI:18420"/>
    </ligand>
</feature>
<comment type="caution">
    <text evidence="11">The sequence shown here is derived from an EMBL/GenBank/DDBJ whole genome shotgun (WGS) entry which is preliminary data.</text>
</comment>
<feature type="binding site" evidence="8">
    <location>
        <position position="31"/>
    </location>
    <ligand>
        <name>Zn(2+)</name>
        <dbReference type="ChEBI" id="CHEBI:29105"/>
        <label>2</label>
    </ligand>
</feature>
<dbReference type="SMART" id="SM00098">
    <property type="entry name" value="alkPPc"/>
    <property type="match status" value="1"/>
</dbReference>
<protein>
    <submittedName>
        <fullName evidence="11">Alkaline phosphatase</fullName>
    </submittedName>
</protein>
<dbReference type="Proteomes" id="UP000784286">
    <property type="component" value="Unassembled WGS sequence"/>
</dbReference>
<dbReference type="Gene3D" id="3.40.720.10">
    <property type="entry name" value="Alkaline Phosphatase, subunit A"/>
    <property type="match status" value="1"/>
</dbReference>
<keyword evidence="3 8" id="KW-0479">Metal-binding</keyword>
<gene>
    <name evidence="11" type="ORF">H9928_03840</name>
</gene>
<name>A0A948TLN5_9BACT</name>
<feature type="binding site" evidence="8">
    <location>
        <position position="264"/>
    </location>
    <ligand>
        <name>Zn(2+)</name>
        <dbReference type="ChEBI" id="CHEBI:29105"/>
        <label>2</label>
    </ligand>
</feature>
<dbReference type="InterPro" id="IPR001952">
    <property type="entry name" value="Alkaline_phosphatase"/>
</dbReference>
<comment type="cofactor">
    <cofactor evidence="8">
        <name>Zn(2+)</name>
        <dbReference type="ChEBI" id="CHEBI:29105"/>
    </cofactor>
    <text evidence="8">Binds 2 Zn(2+) ions.</text>
</comment>
<comment type="cofactor">
    <cofactor evidence="8">
        <name>Mg(2+)</name>
        <dbReference type="ChEBI" id="CHEBI:18420"/>
    </cofactor>
    <text evidence="8">Binds 1 Mg(2+) ion.</text>
</comment>